<dbReference type="Pfam" id="PF12836">
    <property type="entry name" value="HHH_3"/>
    <property type="match status" value="1"/>
</dbReference>
<protein>
    <recommendedName>
        <fullName evidence="5">Helix-hairpin-helix motif</fullName>
    </recommendedName>
</protein>
<feature type="transmembrane region" description="Helical" evidence="2">
    <location>
        <begin position="30"/>
        <end position="52"/>
    </location>
</feature>
<feature type="region of interest" description="Disordered" evidence="1">
    <location>
        <begin position="265"/>
        <end position="285"/>
    </location>
</feature>
<dbReference type="HOGENOM" id="CLU_976243_0_0_11"/>
<keyword evidence="2" id="KW-0472">Membrane</keyword>
<reference evidence="4" key="1">
    <citation type="journal article" date="2007" name="Proc. Natl. Acad. Sci. U.S.A.">
        <title>Genome sequencing reveals complex secondary metabolome in the marine actinomycete Salinispora tropica.</title>
        <authorList>
            <person name="Udwary D.W."/>
            <person name="Zeigler L."/>
            <person name="Asolkar R.N."/>
            <person name="Singan V."/>
            <person name="Lapidus A."/>
            <person name="Fenical W."/>
            <person name="Jensen P.R."/>
            <person name="Moore B.S."/>
        </authorList>
    </citation>
    <scope>NUCLEOTIDE SEQUENCE [LARGE SCALE GENOMIC DNA]</scope>
    <source>
        <strain evidence="4">ATCC BAA-916 / DSM 44818 / CNB-440</strain>
    </source>
</reference>
<accession>A4X6A4</accession>
<gene>
    <name evidence="3" type="ordered locus">Strop_1942</name>
</gene>
<evidence type="ECO:0000256" key="2">
    <source>
        <dbReference type="SAM" id="Phobius"/>
    </source>
</evidence>
<dbReference type="EMBL" id="CP000667">
    <property type="protein sequence ID" value="ABP54404.1"/>
    <property type="molecule type" value="Genomic_DNA"/>
</dbReference>
<evidence type="ECO:0008006" key="5">
    <source>
        <dbReference type="Google" id="ProtNLM"/>
    </source>
</evidence>
<keyword evidence="2" id="KW-1133">Transmembrane helix</keyword>
<name>A4X6A4_SALTO</name>
<evidence type="ECO:0000313" key="4">
    <source>
        <dbReference type="Proteomes" id="UP000000235"/>
    </source>
</evidence>
<dbReference type="Gene3D" id="1.10.150.320">
    <property type="entry name" value="Photosystem II 12 kDa extrinsic protein"/>
    <property type="match status" value="1"/>
</dbReference>
<dbReference type="KEGG" id="stp:Strop_1942"/>
<dbReference type="Proteomes" id="UP000000235">
    <property type="component" value="Chromosome"/>
</dbReference>
<organism evidence="3 4">
    <name type="scientific">Salinispora tropica (strain ATCC BAA-916 / DSM 44818 / JCM 13857 / NBRC 105044 / CNB-440)</name>
    <dbReference type="NCBI Taxonomy" id="369723"/>
    <lineage>
        <taxon>Bacteria</taxon>
        <taxon>Bacillati</taxon>
        <taxon>Actinomycetota</taxon>
        <taxon>Actinomycetes</taxon>
        <taxon>Micromonosporales</taxon>
        <taxon>Micromonosporaceae</taxon>
        <taxon>Salinispora</taxon>
    </lineage>
</organism>
<dbReference type="InterPro" id="IPR010994">
    <property type="entry name" value="RuvA_2-like"/>
</dbReference>
<keyword evidence="2" id="KW-0812">Transmembrane</keyword>
<feature type="compositionally biased region" description="Pro residues" evidence="1">
    <location>
        <begin position="127"/>
        <end position="156"/>
    </location>
</feature>
<dbReference type="eggNOG" id="COG1555">
    <property type="taxonomic scope" value="Bacteria"/>
</dbReference>
<feature type="compositionally biased region" description="Polar residues" evidence="1">
    <location>
        <begin position="180"/>
        <end position="194"/>
    </location>
</feature>
<feature type="region of interest" description="Disordered" evidence="1">
    <location>
        <begin position="126"/>
        <end position="200"/>
    </location>
</feature>
<feature type="transmembrane region" description="Helical" evidence="2">
    <location>
        <begin position="59"/>
        <end position="77"/>
    </location>
</feature>
<dbReference type="SUPFAM" id="SSF47781">
    <property type="entry name" value="RuvA domain 2-like"/>
    <property type="match status" value="1"/>
</dbReference>
<sequence length="285" mass="30326">MSNVPNGPWTPPLPPANPGASLQWRIQHSWWLLLPICCMGCLGGAGFLYVGLRARRPDWWIPGIAYTVIGAGAFSFADDPGETTTVGSWAGGTILAIWAGSVLHACLINSAWLRWRATHTPWYAQPTAPPPTWNGSPNPPMPPGPSRYTPTSPPPSVANIMPNPANSYGAGPAAEPAPPQQSYGTPPQPSTVSPATAGDPAAIDVNTATFEQLAALPHLHTDRVHQVIAERQARRGFGSVEEIAAVANLAPHEFAHLRNLLTCTPPQWRQPGQAPPPPHGRVLDV</sequence>
<evidence type="ECO:0000313" key="3">
    <source>
        <dbReference type="EMBL" id="ABP54404.1"/>
    </source>
</evidence>
<feature type="transmembrane region" description="Helical" evidence="2">
    <location>
        <begin position="89"/>
        <end position="113"/>
    </location>
</feature>
<dbReference type="STRING" id="369723.Strop_1942"/>
<proteinExistence type="predicted"/>
<keyword evidence="4" id="KW-1185">Reference proteome</keyword>
<dbReference type="AlphaFoldDB" id="A4X6A4"/>
<evidence type="ECO:0000256" key="1">
    <source>
        <dbReference type="SAM" id="MobiDB-lite"/>
    </source>
</evidence>